<protein>
    <submittedName>
        <fullName evidence="1">Uncharacterized protein</fullName>
    </submittedName>
</protein>
<dbReference type="Proteomes" id="UP001152888">
    <property type="component" value="Unassembled WGS sequence"/>
</dbReference>
<organism evidence="1 2">
    <name type="scientific">Acanthoscelides obtectus</name>
    <name type="common">Bean weevil</name>
    <name type="synonym">Bruchus obtectus</name>
    <dbReference type="NCBI Taxonomy" id="200917"/>
    <lineage>
        <taxon>Eukaryota</taxon>
        <taxon>Metazoa</taxon>
        <taxon>Ecdysozoa</taxon>
        <taxon>Arthropoda</taxon>
        <taxon>Hexapoda</taxon>
        <taxon>Insecta</taxon>
        <taxon>Pterygota</taxon>
        <taxon>Neoptera</taxon>
        <taxon>Endopterygota</taxon>
        <taxon>Coleoptera</taxon>
        <taxon>Polyphaga</taxon>
        <taxon>Cucujiformia</taxon>
        <taxon>Chrysomeloidea</taxon>
        <taxon>Chrysomelidae</taxon>
        <taxon>Bruchinae</taxon>
        <taxon>Bruchini</taxon>
        <taxon>Acanthoscelides</taxon>
    </lineage>
</organism>
<evidence type="ECO:0000313" key="2">
    <source>
        <dbReference type="Proteomes" id="UP001152888"/>
    </source>
</evidence>
<name>A0A9P0JR83_ACAOB</name>
<proteinExistence type="predicted"/>
<evidence type="ECO:0000313" key="1">
    <source>
        <dbReference type="EMBL" id="CAH1958328.1"/>
    </source>
</evidence>
<sequence>MQFFHGSTALTRYLELLSGYTKNTITFWDCNRTPSSYYKKQLNTTRIVRLFLRQD</sequence>
<dbReference type="AlphaFoldDB" id="A0A9P0JR83"/>
<accession>A0A9P0JR83</accession>
<comment type="caution">
    <text evidence="1">The sequence shown here is derived from an EMBL/GenBank/DDBJ whole genome shotgun (WGS) entry which is preliminary data.</text>
</comment>
<keyword evidence="2" id="KW-1185">Reference proteome</keyword>
<dbReference type="EMBL" id="CAKOFQ010006676">
    <property type="protein sequence ID" value="CAH1958328.1"/>
    <property type="molecule type" value="Genomic_DNA"/>
</dbReference>
<gene>
    <name evidence="1" type="ORF">ACAOBT_LOCUS2598</name>
</gene>
<reference evidence="1" key="1">
    <citation type="submission" date="2022-03" db="EMBL/GenBank/DDBJ databases">
        <authorList>
            <person name="Sayadi A."/>
        </authorList>
    </citation>
    <scope>NUCLEOTIDE SEQUENCE</scope>
</reference>